<dbReference type="InterPro" id="IPR050078">
    <property type="entry name" value="Ribosomal_L11_MeTrfase_PrmA"/>
</dbReference>
<dbReference type="Pfam" id="PF06325">
    <property type="entry name" value="PrmA"/>
    <property type="match status" value="1"/>
</dbReference>
<dbReference type="NCBIfam" id="TIGR00406">
    <property type="entry name" value="prmA"/>
    <property type="match status" value="1"/>
</dbReference>
<dbReference type="GO" id="GO:0032259">
    <property type="term" value="P:methylation"/>
    <property type="evidence" value="ECO:0007669"/>
    <property type="project" value="UniProtKB-KW"/>
</dbReference>
<comment type="catalytic activity">
    <reaction evidence="6">
        <text>L-lysyl-[protein] + 3 S-adenosyl-L-methionine = N(6),N(6),N(6)-trimethyl-L-lysyl-[protein] + 3 S-adenosyl-L-homocysteine + 3 H(+)</text>
        <dbReference type="Rhea" id="RHEA:54192"/>
        <dbReference type="Rhea" id="RHEA-COMP:9752"/>
        <dbReference type="Rhea" id="RHEA-COMP:13826"/>
        <dbReference type="ChEBI" id="CHEBI:15378"/>
        <dbReference type="ChEBI" id="CHEBI:29969"/>
        <dbReference type="ChEBI" id="CHEBI:57856"/>
        <dbReference type="ChEBI" id="CHEBI:59789"/>
        <dbReference type="ChEBI" id="CHEBI:61961"/>
    </reaction>
</comment>
<dbReference type="PIRSF" id="PIRSF000401">
    <property type="entry name" value="RPL11_MTase"/>
    <property type="match status" value="1"/>
</dbReference>
<evidence type="ECO:0000256" key="5">
    <source>
        <dbReference type="ARBA" id="ARBA00022691"/>
    </source>
</evidence>
<evidence type="ECO:0000256" key="1">
    <source>
        <dbReference type="ARBA" id="ARBA00009741"/>
    </source>
</evidence>
<protein>
    <recommendedName>
        <fullName evidence="6">Ribosomal protein L11 methyltransferase</fullName>
        <shortName evidence="6">L11 Mtase</shortName>
        <ecNumber evidence="6">2.1.1.-</ecNumber>
    </recommendedName>
</protein>
<keyword evidence="5 6" id="KW-0949">S-adenosyl-L-methionine</keyword>
<evidence type="ECO:0000256" key="3">
    <source>
        <dbReference type="ARBA" id="ARBA00022603"/>
    </source>
</evidence>
<dbReference type="InterPro" id="IPR029063">
    <property type="entry name" value="SAM-dependent_MTases_sf"/>
</dbReference>
<evidence type="ECO:0000313" key="8">
    <source>
        <dbReference type="Proteomes" id="UP001193680"/>
    </source>
</evidence>
<dbReference type="EMBL" id="JACBGI020000013">
    <property type="protein sequence ID" value="MBF6058198.1"/>
    <property type="molecule type" value="Genomic_DNA"/>
</dbReference>
<keyword evidence="4 6" id="KW-0808">Transferase</keyword>
<evidence type="ECO:0000256" key="6">
    <source>
        <dbReference type="HAMAP-Rule" id="MF_00735"/>
    </source>
</evidence>
<comment type="subcellular location">
    <subcellularLocation>
        <location evidence="6">Cytoplasm</location>
    </subcellularLocation>
</comment>
<gene>
    <name evidence="6 7" type="primary">prmA</name>
    <name evidence="7" type="ORF">H8792_007580</name>
</gene>
<comment type="function">
    <text evidence="6">Methylates ribosomal protein L11.</text>
</comment>
<keyword evidence="8" id="KW-1185">Reference proteome</keyword>
<comment type="similarity">
    <text evidence="1 6">Belongs to the methyltransferase superfamily. PrmA family.</text>
</comment>
<name>A0ABS0BWK9_9GAMM</name>
<dbReference type="Gene3D" id="3.40.50.150">
    <property type="entry name" value="Vaccinia Virus protein VP39"/>
    <property type="match status" value="1"/>
</dbReference>
<dbReference type="SUPFAM" id="SSF53335">
    <property type="entry name" value="S-adenosyl-L-methionine-dependent methyltransferases"/>
    <property type="match status" value="1"/>
</dbReference>
<keyword evidence="7" id="KW-0689">Ribosomal protein</keyword>
<dbReference type="GO" id="GO:0008168">
    <property type="term" value="F:methyltransferase activity"/>
    <property type="evidence" value="ECO:0007669"/>
    <property type="project" value="UniProtKB-KW"/>
</dbReference>
<dbReference type="RefSeq" id="WP_185978343.1">
    <property type="nucleotide sequence ID" value="NZ_JACBGI020000013.1"/>
</dbReference>
<reference evidence="7 8" key="1">
    <citation type="submission" date="2020-11" db="EMBL/GenBank/DDBJ databases">
        <title>Sulfur oxidizing isolate from Hospital Hole Sinkhole.</title>
        <authorList>
            <person name="Scott K.M."/>
        </authorList>
    </citation>
    <scope>NUCLEOTIDE SEQUENCE [LARGE SCALE GENOMIC DNA]</scope>
    <source>
        <strain evidence="7 8">HH1</strain>
    </source>
</reference>
<evidence type="ECO:0000256" key="2">
    <source>
        <dbReference type="ARBA" id="ARBA00022490"/>
    </source>
</evidence>
<dbReference type="GO" id="GO:0005840">
    <property type="term" value="C:ribosome"/>
    <property type="evidence" value="ECO:0007669"/>
    <property type="project" value="UniProtKB-KW"/>
</dbReference>
<keyword evidence="2 6" id="KW-0963">Cytoplasm</keyword>
<dbReference type="CDD" id="cd02440">
    <property type="entry name" value="AdoMet_MTases"/>
    <property type="match status" value="1"/>
</dbReference>
<dbReference type="HAMAP" id="MF_00735">
    <property type="entry name" value="Methyltr_PrmA"/>
    <property type="match status" value="1"/>
</dbReference>
<sequence length="293" mass="31905">MAWIQISTTTEEALAETLSDAFSECGAVSVTFEDALDQPIFEPDIGTTPIWQNTRVSALFDAKIEVGGVLALLKQLLPAVSEHTFKIEAIEDKDWVREWMDQFQPLSFGKRLWIVPSWLEAPDPQGVNLMLDPGLAFGTGTHPTTALCLEWLDSNAPEDLSVIDYGCGSGILALAAKKLGASSVCGTDIDPQAITASLENAARNAESIPFNLVKDFDSQPVDLLLANILAGPLKELAAEFERLMKPGAQLVLSGLLASQADELIQHYKNFGIELTELRTREEWGLLSGRKHSV</sequence>
<keyword evidence="3 6" id="KW-0489">Methyltransferase</keyword>
<feature type="binding site" evidence="6">
    <location>
        <position position="166"/>
    </location>
    <ligand>
        <name>S-adenosyl-L-methionine</name>
        <dbReference type="ChEBI" id="CHEBI:59789"/>
    </ligand>
</feature>
<dbReference type="Proteomes" id="UP001193680">
    <property type="component" value="Unassembled WGS sequence"/>
</dbReference>
<dbReference type="PANTHER" id="PTHR43648:SF1">
    <property type="entry name" value="ELECTRON TRANSFER FLAVOPROTEIN BETA SUBUNIT LYSINE METHYLTRANSFERASE"/>
    <property type="match status" value="1"/>
</dbReference>
<dbReference type="InterPro" id="IPR004498">
    <property type="entry name" value="Ribosomal_PrmA_MeTrfase"/>
</dbReference>
<organism evidence="7 8">
    <name type="scientific">Thiomicrorhabdus heinhorstiae</name>
    <dbReference type="NCBI Taxonomy" id="2748010"/>
    <lineage>
        <taxon>Bacteria</taxon>
        <taxon>Pseudomonadati</taxon>
        <taxon>Pseudomonadota</taxon>
        <taxon>Gammaproteobacteria</taxon>
        <taxon>Thiotrichales</taxon>
        <taxon>Piscirickettsiaceae</taxon>
        <taxon>Thiomicrorhabdus</taxon>
    </lineage>
</organism>
<keyword evidence="7" id="KW-0687">Ribonucleoprotein</keyword>
<dbReference type="PANTHER" id="PTHR43648">
    <property type="entry name" value="ELECTRON TRANSFER FLAVOPROTEIN BETA SUBUNIT LYSINE METHYLTRANSFERASE"/>
    <property type="match status" value="1"/>
</dbReference>
<evidence type="ECO:0000313" key="7">
    <source>
        <dbReference type="EMBL" id="MBF6058198.1"/>
    </source>
</evidence>
<feature type="binding site" evidence="6">
    <location>
        <position position="145"/>
    </location>
    <ligand>
        <name>S-adenosyl-L-methionine</name>
        <dbReference type="ChEBI" id="CHEBI:59789"/>
    </ligand>
</feature>
<accession>A0ABS0BWK9</accession>
<evidence type="ECO:0000256" key="4">
    <source>
        <dbReference type="ARBA" id="ARBA00022679"/>
    </source>
</evidence>
<proteinExistence type="inferred from homology"/>
<feature type="binding site" evidence="6">
    <location>
        <position position="188"/>
    </location>
    <ligand>
        <name>S-adenosyl-L-methionine</name>
        <dbReference type="ChEBI" id="CHEBI:59789"/>
    </ligand>
</feature>
<dbReference type="EC" id="2.1.1.-" evidence="6"/>
<feature type="binding site" evidence="6">
    <location>
        <position position="227"/>
    </location>
    <ligand>
        <name>S-adenosyl-L-methionine</name>
        <dbReference type="ChEBI" id="CHEBI:59789"/>
    </ligand>
</feature>
<comment type="caution">
    <text evidence="7">The sequence shown here is derived from an EMBL/GenBank/DDBJ whole genome shotgun (WGS) entry which is preliminary data.</text>
</comment>